<sequence length="94" mass="10684">MSVVRHIRSGVFLKSKLVLHTSIMKSNHFLLNMDYLYCQTVSVCLPKRKEKLPQLLTPQDISAVIYYCKTNKHRAMVALCYGCGLRVILATVSP</sequence>
<dbReference type="InterPro" id="IPR013762">
    <property type="entry name" value="Integrase-like_cat_sf"/>
</dbReference>
<accession>A0A330LJ79</accession>
<dbReference type="Gene3D" id="1.10.443.10">
    <property type="entry name" value="Intergrase catalytic core"/>
    <property type="match status" value="1"/>
</dbReference>
<dbReference type="EMBL" id="LS483250">
    <property type="protein sequence ID" value="SQD77187.1"/>
    <property type="molecule type" value="Genomic_DNA"/>
</dbReference>
<reference evidence="2" key="1">
    <citation type="submission" date="2018-05" db="EMBL/GenBank/DDBJ databases">
        <authorList>
            <person name="Cea G.-C."/>
            <person name="William W."/>
        </authorList>
    </citation>
    <scope>NUCLEOTIDE SEQUENCE [LARGE SCALE GENOMIC DNA]</scope>
    <source>
        <strain evidence="2">DB21MT 5</strain>
    </source>
</reference>
<name>A0A330LJ79_9GAMM</name>
<evidence type="ECO:0000313" key="1">
    <source>
        <dbReference type="EMBL" id="SQD77187.1"/>
    </source>
</evidence>
<dbReference type="GO" id="GO:0003677">
    <property type="term" value="F:DNA binding"/>
    <property type="evidence" value="ECO:0007669"/>
    <property type="project" value="InterPro"/>
</dbReference>
<protein>
    <submittedName>
        <fullName evidence="1">Putative Site-specific recombinase, phage integrase family</fullName>
    </submittedName>
</protein>
<dbReference type="AlphaFoldDB" id="A0A330LJ79"/>
<proteinExistence type="predicted"/>
<dbReference type="GO" id="GO:0006310">
    <property type="term" value="P:DNA recombination"/>
    <property type="evidence" value="ECO:0007669"/>
    <property type="project" value="InterPro"/>
</dbReference>
<dbReference type="KEGG" id="mya:MORIYA_0709"/>
<gene>
    <name evidence="1" type="ORF">MORIYA_0709</name>
</gene>
<evidence type="ECO:0000313" key="2">
    <source>
        <dbReference type="Proteomes" id="UP000250163"/>
    </source>
</evidence>
<dbReference type="Proteomes" id="UP000250163">
    <property type="component" value="Chromosome MORIYA"/>
</dbReference>
<keyword evidence="2" id="KW-1185">Reference proteome</keyword>
<organism evidence="1 2">
    <name type="scientific">Moritella yayanosii</name>
    <dbReference type="NCBI Taxonomy" id="69539"/>
    <lineage>
        <taxon>Bacteria</taxon>
        <taxon>Pseudomonadati</taxon>
        <taxon>Pseudomonadota</taxon>
        <taxon>Gammaproteobacteria</taxon>
        <taxon>Alteromonadales</taxon>
        <taxon>Moritellaceae</taxon>
        <taxon>Moritella</taxon>
    </lineage>
</organism>
<dbReference type="GO" id="GO:0015074">
    <property type="term" value="P:DNA integration"/>
    <property type="evidence" value="ECO:0007669"/>
    <property type="project" value="InterPro"/>
</dbReference>